<feature type="transmembrane region" description="Helical" evidence="5">
    <location>
        <begin position="291"/>
        <end position="312"/>
    </location>
</feature>
<proteinExistence type="predicted"/>
<dbReference type="Pfam" id="PF04138">
    <property type="entry name" value="GtrA_DPMS_TM"/>
    <property type="match status" value="1"/>
</dbReference>
<evidence type="ECO:0000313" key="8">
    <source>
        <dbReference type="EMBL" id="MFD1939852.1"/>
    </source>
</evidence>
<gene>
    <name evidence="8" type="ORF">ACFSKW_51190</name>
</gene>
<comment type="caution">
    <text evidence="8">The sequence shown here is derived from an EMBL/GenBank/DDBJ whole genome shotgun (WGS) entry which is preliminary data.</text>
</comment>
<evidence type="ECO:0000256" key="1">
    <source>
        <dbReference type="ARBA" id="ARBA00004141"/>
    </source>
</evidence>
<dbReference type="InterPro" id="IPR007267">
    <property type="entry name" value="GtrA_DPMS_TM"/>
</dbReference>
<keyword evidence="3 5" id="KW-1133">Transmembrane helix</keyword>
<sequence>MSSATAARTRTAFRPELAPDGTQQPVVDVVIPVLNEELALPGCIKTLHAFLSDSFPLPWRITIADNGSTDRTWAIAQELCESHEHVFARRLDIRGRGAALKQTWRESPAAIVAYMDVDLSTDLDAFLPLVAPLISGHSEVAIGTRLARSARVHRGAKREIVSRLYNLIIRVGFGAGFSDAQCGFKAVRAEVVRPILDKISDDKWFFDTELLLLAEYNGLRIHETPVDWYEDVDTRVKVCRTAWDDLRGLWRMAWAMSTGAARVPVTRRSELAPLHPQATIAEPRNPLLAKLLSFAMVGVVSTVLHTLLYLLLRAAWSPAMANLAALCVATLFNTEANRRWTFRRHGGPPLRAHFRAGLLFALNYLVTTVVVTAVVQALPEHGRAMEVTTLIAAYLAVTIFRFVALDRWVFRSAERTVSP</sequence>
<keyword evidence="2 5" id="KW-0812">Transmembrane</keyword>
<keyword evidence="8" id="KW-0808">Transferase</keyword>
<dbReference type="InterPro" id="IPR029044">
    <property type="entry name" value="Nucleotide-diphossugar_trans"/>
</dbReference>
<keyword evidence="8" id="KW-0328">Glycosyltransferase</keyword>
<evidence type="ECO:0000259" key="7">
    <source>
        <dbReference type="Pfam" id="PF04138"/>
    </source>
</evidence>
<dbReference type="PANTHER" id="PTHR10859:SF91">
    <property type="entry name" value="DOLICHYL-PHOSPHATE BETA-GLUCOSYLTRANSFERASE"/>
    <property type="match status" value="1"/>
</dbReference>
<keyword evidence="4 5" id="KW-0472">Membrane</keyword>
<feature type="domain" description="Glycosyltransferase 2-like" evidence="6">
    <location>
        <begin position="29"/>
        <end position="193"/>
    </location>
</feature>
<dbReference type="InterPro" id="IPR001173">
    <property type="entry name" value="Glyco_trans_2-like"/>
</dbReference>
<dbReference type="EMBL" id="JBHUFV010000098">
    <property type="protein sequence ID" value="MFD1939852.1"/>
    <property type="molecule type" value="Genomic_DNA"/>
</dbReference>
<evidence type="ECO:0000256" key="2">
    <source>
        <dbReference type="ARBA" id="ARBA00022692"/>
    </source>
</evidence>
<organism evidence="8 9">
    <name type="scientific">Nonomuraea mangrovi</name>
    <dbReference type="NCBI Taxonomy" id="2316207"/>
    <lineage>
        <taxon>Bacteria</taxon>
        <taxon>Bacillati</taxon>
        <taxon>Actinomycetota</taxon>
        <taxon>Actinomycetes</taxon>
        <taxon>Streptosporangiales</taxon>
        <taxon>Streptosporangiaceae</taxon>
        <taxon>Nonomuraea</taxon>
    </lineage>
</organism>
<dbReference type="Pfam" id="PF00535">
    <property type="entry name" value="Glycos_transf_2"/>
    <property type="match status" value="1"/>
</dbReference>
<name>A0ABW4TFR9_9ACTN</name>
<feature type="transmembrane region" description="Helical" evidence="5">
    <location>
        <begin position="357"/>
        <end position="378"/>
    </location>
</feature>
<feature type="transmembrane region" description="Helical" evidence="5">
    <location>
        <begin position="384"/>
        <end position="405"/>
    </location>
</feature>
<dbReference type="Gene3D" id="3.90.550.10">
    <property type="entry name" value="Spore Coat Polysaccharide Biosynthesis Protein SpsA, Chain A"/>
    <property type="match status" value="1"/>
</dbReference>
<dbReference type="Proteomes" id="UP001597368">
    <property type="component" value="Unassembled WGS sequence"/>
</dbReference>
<keyword evidence="9" id="KW-1185">Reference proteome</keyword>
<comment type="subcellular location">
    <subcellularLocation>
        <location evidence="1">Membrane</location>
        <topology evidence="1">Multi-pass membrane protein</topology>
    </subcellularLocation>
</comment>
<evidence type="ECO:0000256" key="4">
    <source>
        <dbReference type="ARBA" id="ARBA00023136"/>
    </source>
</evidence>
<evidence type="ECO:0000256" key="5">
    <source>
        <dbReference type="SAM" id="Phobius"/>
    </source>
</evidence>
<protein>
    <submittedName>
        <fullName evidence="8">Glycosyltransferase</fullName>
        <ecNumber evidence="8">2.4.-.-</ecNumber>
    </submittedName>
</protein>
<dbReference type="EC" id="2.4.-.-" evidence="8"/>
<dbReference type="RefSeq" id="WP_379582518.1">
    <property type="nucleotide sequence ID" value="NZ_JBHUFV010000098.1"/>
</dbReference>
<dbReference type="SUPFAM" id="SSF53448">
    <property type="entry name" value="Nucleotide-diphospho-sugar transferases"/>
    <property type="match status" value="1"/>
</dbReference>
<dbReference type="PANTHER" id="PTHR10859">
    <property type="entry name" value="GLYCOSYL TRANSFERASE"/>
    <property type="match status" value="1"/>
</dbReference>
<evidence type="ECO:0000256" key="3">
    <source>
        <dbReference type="ARBA" id="ARBA00022989"/>
    </source>
</evidence>
<evidence type="ECO:0000313" key="9">
    <source>
        <dbReference type="Proteomes" id="UP001597368"/>
    </source>
</evidence>
<accession>A0ABW4TFR9</accession>
<evidence type="ECO:0000259" key="6">
    <source>
        <dbReference type="Pfam" id="PF00535"/>
    </source>
</evidence>
<feature type="transmembrane region" description="Helical" evidence="5">
    <location>
        <begin position="318"/>
        <end position="336"/>
    </location>
</feature>
<reference evidence="9" key="1">
    <citation type="journal article" date="2019" name="Int. J. Syst. Evol. Microbiol.">
        <title>The Global Catalogue of Microorganisms (GCM) 10K type strain sequencing project: providing services to taxonomists for standard genome sequencing and annotation.</title>
        <authorList>
            <consortium name="The Broad Institute Genomics Platform"/>
            <consortium name="The Broad Institute Genome Sequencing Center for Infectious Disease"/>
            <person name="Wu L."/>
            <person name="Ma J."/>
        </authorList>
    </citation>
    <scope>NUCLEOTIDE SEQUENCE [LARGE SCALE GENOMIC DNA]</scope>
    <source>
        <strain evidence="9">ICMP 6774ER</strain>
    </source>
</reference>
<feature type="domain" description="GtrA/DPMS transmembrane" evidence="7">
    <location>
        <begin position="294"/>
        <end position="410"/>
    </location>
</feature>
<dbReference type="GO" id="GO:0016757">
    <property type="term" value="F:glycosyltransferase activity"/>
    <property type="evidence" value="ECO:0007669"/>
    <property type="project" value="UniProtKB-KW"/>
</dbReference>